<protein>
    <submittedName>
        <fullName evidence="1">Uncharacterized protein</fullName>
    </submittedName>
</protein>
<name>A8PE72_COPC7</name>
<dbReference type="VEuPathDB" id="FungiDB:CC1G_10351"/>
<dbReference type="Proteomes" id="UP000001861">
    <property type="component" value="Unassembled WGS sequence"/>
</dbReference>
<dbReference type="GeneID" id="6017389"/>
<dbReference type="EMBL" id="AACS02000007">
    <property type="protein sequence ID" value="EAU81060.2"/>
    <property type="molecule type" value="Genomic_DNA"/>
</dbReference>
<dbReference type="AlphaFoldDB" id="A8PE72"/>
<evidence type="ECO:0000313" key="1">
    <source>
        <dbReference type="EMBL" id="EAU81060.2"/>
    </source>
</evidence>
<sequence length="447" mass="48658">MPGPTTIPLCSTSKLLLGTLGGISTAAAFHLYQKSQSSGRVIPGIPILDNTSVPRKSRDETSTIYQTVANDTALIVISGLDTIPHLYSQSSPVHTSLLHLENYKALTSCDNAERALEVLDEAWVPSLLEAASESSQHSLHRRLQVDAEFSSLFRNIGIKALRLSQPSNQPLSDFVFHSVFRATASAFLGPTYPIETSSDYLTILKSHPVLTSSSFKSPSGLELERARLGVMKSLVQYLEEWWYLDGYGDIEGASPLLLKLLRVAKEEELGIDEAAANLLFILYHIILPSWTASTRILSSYLHMVEPRPSLLDPTVLASWIDDTLATLRPGYYGPLPARSLGLCVSVAVGEKEYNLPPGTLVIDSSALACSYSTVSSSLLEKGVATRPSEHGATFELARTVVRAAILKSSEHLEMSMIPNEKVKVPTGAVGNRVLLELRRYSPVNAKS</sequence>
<dbReference type="HOGENOM" id="CLU_612509_0_0_1"/>
<dbReference type="OrthoDB" id="3366823at2759"/>
<evidence type="ECO:0000313" key="2">
    <source>
        <dbReference type="Proteomes" id="UP000001861"/>
    </source>
</evidence>
<proteinExistence type="predicted"/>
<dbReference type="RefSeq" id="XP_001840737.2">
    <property type="nucleotide sequence ID" value="XM_001840685.2"/>
</dbReference>
<gene>
    <name evidence="1" type="ORF">CC1G_10351</name>
</gene>
<dbReference type="KEGG" id="cci:CC1G_10351"/>
<comment type="caution">
    <text evidence="1">The sequence shown here is derived from an EMBL/GenBank/DDBJ whole genome shotgun (WGS) entry which is preliminary data.</text>
</comment>
<dbReference type="InParanoid" id="A8PE72"/>
<keyword evidence="2" id="KW-1185">Reference proteome</keyword>
<accession>A8PE72</accession>
<organism evidence="1 2">
    <name type="scientific">Coprinopsis cinerea (strain Okayama-7 / 130 / ATCC MYA-4618 / FGSC 9003)</name>
    <name type="common">Inky cap fungus</name>
    <name type="synonym">Hormographiella aspergillata</name>
    <dbReference type="NCBI Taxonomy" id="240176"/>
    <lineage>
        <taxon>Eukaryota</taxon>
        <taxon>Fungi</taxon>
        <taxon>Dikarya</taxon>
        <taxon>Basidiomycota</taxon>
        <taxon>Agaricomycotina</taxon>
        <taxon>Agaricomycetes</taxon>
        <taxon>Agaricomycetidae</taxon>
        <taxon>Agaricales</taxon>
        <taxon>Agaricineae</taxon>
        <taxon>Psathyrellaceae</taxon>
        <taxon>Coprinopsis</taxon>
    </lineage>
</organism>
<reference evidence="1 2" key="1">
    <citation type="journal article" date="2010" name="Proc. Natl. Acad. Sci. U.S.A.">
        <title>Insights into evolution of multicellular fungi from the assembled chromosomes of the mushroom Coprinopsis cinerea (Coprinus cinereus).</title>
        <authorList>
            <person name="Stajich J.E."/>
            <person name="Wilke S.K."/>
            <person name="Ahren D."/>
            <person name="Au C.H."/>
            <person name="Birren B.W."/>
            <person name="Borodovsky M."/>
            <person name="Burns C."/>
            <person name="Canback B."/>
            <person name="Casselton L.A."/>
            <person name="Cheng C.K."/>
            <person name="Deng J."/>
            <person name="Dietrich F.S."/>
            <person name="Fargo D.C."/>
            <person name="Farman M.L."/>
            <person name="Gathman A.C."/>
            <person name="Goldberg J."/>
            <person name="Guigo R."/>
            <person name="Hoegger P.J."/>
            <person name="Hooker J.B."/>
            <person name="Huggins A."/>
            <person name="James T.Y."/>
            <person name="Kamada T."/>
            <person name="Kilaru S."/>
            <person name="Kodira C."/>
            <person name="Kues U."/>
            <person name="Kupfer D."/>
            <person name="Kwan H.S."/>
            <person name="Lomsadze A."/>
            <person name="Li W."/>
            <person name="Lilly W.W."/>
            <person name="Ma L.J."/>
            <person name="Mackey A.J."/>
            <person name="Manning G."/>
            <person name="Martin F."/>
            <person name="Muraguchi H."/>
            <person name="Natvig D.O."/>
            <person name="Palmerini H."/>
            <person name="Ramesh M.A."/>
            <person name="Rehmeyer C.J."/>
            <person name="Roe B.A."/>
            <person name="Shenoy N."/>
            <person name="Stanke M."/>
            <person name="Ter-Hovhannisyan V."/>
            <person name="Tunlid A."/>
            <person name="Velagapudi R."/>
            <person name="Vision T.J."/>
            <person name="Zeng Q."/>
            <person name="Zolan M.E."/>
            <person name="Pukkila P.J."/>
        </authorList>
    </citation>
    <scope>NUCLEOTIDE SEQUENCE [LARGE SCALE GENOMIC DNA]</scope>
    <source>
        <strain evidence="2">Okayama-7 / 130 / ATCC MYA-4618 / FGSC 9003</strain>
    </source>
</reference>
<dbReference type="STRING" id="240176.A8PE72"/>